<feature type="compositionally biased region" description="Polar residues" evidence="2">
    <location>
        <begin position="1"/>
        <end position="12"/>
    </location>
</feature>
<evidence type="ECO:0000313" key="5">
    <source>
        <dbReference type="Proteomes" id="UP001189429"/>
    </source>
</evidence>
<sequence length="909" mass="97458">MAFRTIDQTLRNQRAEGGSGASASRRSKPGPVLSQHAGHGRAGGVGMDEAPHDLNAALVGMDESGSRSPPSQSRPREVSPTKVPAARRRTKVEKLPPEKAATVPGPVPMQHSERPLRYERLAEGQPVEEARSAGASEESRGARVKKLSPGRSTLSVAEPPATRADGHSPAHSARSAKSSRVSPTSRGTRTSPTRLGHRVEEHRVEDMFLPPKQHSAGSVAEPRQESQAAQEFLTDGEEHESERGREAPVQRPKPKRVKPLSSSTSTSPLAKRIEPLPSSTSTSPLVKRIESLSSSTSGRGPIPAAPAVQDLSGAEKERAERDLDAALRACRGGVVWPHVRLMVRGGGGEGKTSTIGAMSGKTFEASQKSTVGAGTLDVELRQEALEAGGGSGCPLQPHQRVADEYVAALAGQAAEGAAAPAASMLDAPRAAARAGRGPAPGAAPPRAAAEECVVAVAPAEDPSRALPACPAASKDLVVRYAAAMQHPDASKPKLVFRVQDTGGQPVFVQLVERLMSSAATVYMVVFSIPKLLNTFPAHSKKVTDHLLAIAAFAQDAPLLLVGTRKGEASEAELKSVSDQLRLHIEQHCPPSVARMALGGRGVDGMCFFAVENSQGYAGDDSIRELVQALERAAASLPSMRQRVPLAWLQVYDALRRLSERQRHVPLGRVRELAEAHGMPHRGLTLEQEVASMLQFFHSLNAVLWWGDVPDLAGLVILDPQWMIDAASCFIRDFGLHDHTEGWEKMRLFDERARREELAAWKELTQGSGILHRCVLDILWQSQDFSQHRQELLLLMRQFGLLVPLPNRADQYLVPALLDQLDPAMAHAPAWRALLDGRAAGAVVLDAADLSAGFAPAAVFSRFCTAALACGAGAAEGWVLRQDPRGPRHLRPPAHRPRPRPQQLGHLPAF</sequence>
<comment type="caution">
    <text evidence="4">The sequence shown here is derived from an EMBL/GenBank/DDBJ whole genome shotgun (WGS) entry which is preliminary data.</text>
</comment>
<proteinExistence type="predicted"/>
<feature type="compositionally biased region" description="Basic and acidic residues" evidence="2">
    <location>
        <begin position="197"/>
        <end position="206"/>
    </location>
</feature>
<evidence type="ECO:0000313" key="4">
    <source>
        <dbReference type="EMBL" id="CAK0831289.1"/>
    </source>
</evidence>
<dbReference type="EMBL" id="CAUYUJ010011181">
    <property type="protein sequence ID" value="CAK0831289.1"/>
    <property type="molecule type" value="Genomic_DNA"/>
</dbReference>
<keyword evidence="1" id="KW-0677">Repeat</keyword>
<feature type="region of interest" description="Disordered" evidence="2">
    <location>
        <begin position="1"/>
        <end position="316"/>
    </location>
</feature>
<feature type="compositionally biased region" description="Low complexity" evidence="2">
    <location>
        <begin position="259"/>
        <end position="285"/>
    </location>
</feature>
<gene>
    <name evidence="4" type="ORF">PCOR1329_LOCUS29640</name>
</gene>
<feature type="compositionally biased region" description="Basic and acidic residues" evidence="2">
    <location>
        <begin position="111"/>
        <end position="122"/>
    </location>
</feature>
<dbReference type="InterPro" id="IPR027417">
    <property type="entry name" value="P-loop_NTPase"/>
</dbReference>
<feature type="domain" description="COR" evidence="3">
    <location>
        <begin position="644"/>
        <end position="817"/>
    </location>
</feature>
<evidence type="ECO:0000256" key="1">
    <source>
        <dbReference type="ARBA" id="ARBA00022737"/>
    </source>
</evidence>
<feature type="compositionally biased region" description="Low complexity" evidence="2">
    <location>
        <begin position="178"/>
        <end position="194"/>
    </location>
</feature>
<name>A0ABN9SHY6_9DINO</name>
<accession>A0ABN9SHY6</accession>
<feature type="compositionally biased region" description="Basic residues" evidence="2">
    <location>
        <begin position="886"/>
        <end position="898"/>
    </location>
</feature>
<dbReference type="SUPFAM" id="SSF52540">
    <property type="entry name" value="P-loop containing nucleoside triphosphate hydrolases"/>
    <property type="match status" value="1"/>
</dbReference>
<keyword evidence="5" id="KW-1185">Reference proteome</keyword>
<evidence type="ECO:0000259" key="3">
    <source>
        <dbReference type="Pfam" id="PF16095"/>
    </source>
</evidence>
<reference evidence="4" key="1">
    <citation type="submission" date="2023-10" db="EMBL/GenBank/DDBJ databases">
        <authorList>
            <person name="Chen Y."/>
            <person name="Shah S."/>
            <person name="Dougan E. K."/>
            <person name="Thang M."/>
            <person name="Chan C."/>
        </authorList>
    </citation>
    <scope>NUCLEOTIDE SEQUENCE [LARGE SCALE GENOMIC DNA]</scope>
</reference>
<evidence type="ECO:0000256" key="2">
    <source>
        <dbReference type="SAM" id="MobiDB-lite"/>
    </source>
</evidence>
<feature type="region of interest" description="Disordered" evidence="2">
    <location>
        <begin position="881"/>
        <end position="909"/>
    </location>
</feature>
<organism evidence="4 5">
    <name type="scientific">Prorocentrum cordatum</name>
    <dbReference type="NCBI Taxonomy" id="2364126"/>
    <lineage>
        <taxon>Eukaryota</taxon>
        <taxon>Sar</taxon>
        <taxon>Alveolata</taxon>
        <taxon>Dinophyceae</taxon>
        <taxon>Prorocentrales</taxon>
        <taxon>Prorocentraceae</taxon>
        <taxon>Prorocentrum</taxon>
    </lineage>
</organism>
<dbReference type="InterPro" id="IPR036388">
    <property type="entry name" value="WH-like_DNA-bd_sf"/>
</dbReference>
<dbReference type="Gene3D" id="3.40.50.300">
    <property type="entry name" value="P-loop containing nucleotide triphosphate hydrolases"/>
    <property type="match status" value="1"/>
</dbReference>
<dbReference type="Pfam" id="PF16095">
    <property type="entry name" value="COR-A"/>
    <property type="match status" value="1"/>
</dbReference>
<dbReference type="Gene3D" id="1.10.10.10">
    <property type="entry name" value="Winged helix-like DNA-binding domain superfamily/Winged helix DNA-binding domain"/>
    <property type="match status" value="1"/>
</dbReference>
<dbReference type="InterPro" id="IPR032171">
    <property type="entry name" value="COR-A"/>
</dbReference>
<protein>
    <recommendedName>
        <fullName evidence="3">COR domain-containing protein</fullName>
    </recommendedName>
</protein>
<dbReference type="Proteomes" id="UP001189429">
    <property type="component" value="Unassembled WGS sequence"/>
</dbReference>